<dbReference type="KEGG" id="clec:106665691"/>
<dbReference type="RefSeq" id="XP_014247806.1">
    <property type="nucleotide sequence ID" value="XM_014392320.2"/>
</dbReference>
<feature type="signal peptide" evidence="1">
    <location>
        <begin position="1"/>
        <end position="20"/>
    </location>
</feature>
<accession>A0A8I6TFZ3</accession>
<keyword evidence="3" id="KW-1185">Reference proteome</keyword>
<keyword evidence="1" id="KW-0732">Signal</keyword>
<dbReference type="EnsemblMetazoa" id="XM_014392320.2">
    <property type="protein sequence ID" value="XP_014247806.1"/>
    <property type="gene ID" value="LOC106665691"/>
</dbReference>
<dbReference type="GeneID" id="106665691"/>
<reference evidence="2" key="1">
    <citation type="submission" date="2022-01" db="UniProtKB">
        <authorList>
            <consortium name="EnsemblMetazoa"/>
        </authorList>
    </citation>
    <scope>IDENTIFICATION</scope>
</reference>
<feature type="chain" id="PRO_5035205416" evidence="1">
    <location>
        <begin position="21"/>
        <end position="190"/>
    </location>
</feature>
<sequence length="190" mass="21699">MYVLGVALFTFASLAHISQCADYYSSLVIDSLHDCPEENIGQYFNMRDLRLSINGDHSVINGRFTFNGQMPGQHNVRAVLTVEKCNHKASLETCEKVSDFQFNDPCSTWHSKGKLWSSAVASVSPRLECRMKNNVYTVNNWVINGDVFKQTIPQAEKFYWRLKLKLYFNNQLRLCGKVTGGFQKFPGRRG</sequence>
<dbReference type="Proteomes" id="UP000494040">
    <property type="component" value="Unassembled WGS sequence"/>
</dbReference>
<dbReference type="AlphaFoldDB" id="A0A8I6TFZ3"/>
<protein>
    <submittedName>
        <fullName evidence="2">Uncharacterized protein</fullName>
    </submittedName>
</protein>
<organism evidence="2 3">
    <name type="scientific">Cimex lectularius</name>
    <name type="common">Bed bug</name>
    <name type="synonym">Acanthia lectularia</name>
    <dbReference type="NCBI Taxonomy" id="79782"/>
    <lineage>
        <taxon>Eukaryota</taxon>
        <taxon>Metazoa</taxon>
        <taxon>Ecdysozoa</taxon>
        <taxon>Arthropoda</taxon>
        <taxon>Hexapoda</taxon>
        <taxon>Insecta</taxon>
        <taxon>Pterygota</taxon>
        <taxon>Neoptera</taxon>
        <taxon>Paraneoptera</taxon>
        <taxon>Hemiptera</taxon>
        <taxon>Heteroptera</taxon>
        <taxon>Panheteroptera</taxon>
        <taxon>Cimicomorpha</taxon>
        <taxon>Cimicidae</taxon>
        <taxon>Cimex</taxon>
    </lineage>
</organism>
<evidence type="ECO:0000256" key="1">
    <source>
        <dbReference type="SAM" id="SignalP"/>
    </source>
</evidence>
<name>A0A8I6TFZ3_CIMLE</name>
<evidence type="ECO:0000313" key="2">
    <source>
        <dbReference type="EnsemblMetazoa" id="XP_014247806.1"/>
    </source>
</evidence>
<proteinExistence type="predicted"/>
<evidence type="ECO:0000313" key="3">
    <source>
        <dbReference type="Proteomes" id="UP000494040"/>
    </source>
</evidence>